<keyword evidence="4" id="KW-1185">Reference proteome</keyword>
<dbReference type="Pfam" id="PF19701">
    <property type="entry name" value="DUF6199"/>
    <property type="match status" value="1"/>
</dbReference>
<evidence type="ECO:0000259" key="2">
    <source>
        <dbReference type="Pfam" id="PF19701"/>
    </source>
</evidence>
<protein>
    <recommendedName>
        <fullName evidence="2">DUF6199 domain-containing protein</fullName>
    </recommendedName>
</protein>
<accession>A0ABV8UW20</accession>
<dbReference type="EMBL" id="JBHSEF010000023">
    <property type="protein sequence ID" value="MFC4355536.1"/>
    <property type="molecule type" value="Genomic_DNA"/>
</dbReference>
<keyword evidence="1" id="KW-0812">Transmembrane</keyword>
<dbReference type="Proteomes" id="UP001595733">
    <property type="component" value="Unassembled WGS sequence"/>
</dbReference>
<name>A0ABV8UW20_9BACL</name>
<dbReference type="RefSeq" id="WP_378142038.1">
    <property type="nucleotide sequence ID" value="NZ_JBHSEF010000023.1"/>
</dbReference>
<evidence type="ECO:0000313" key="4">
    <source>
        <dbReference type="Proteomes" id="UP001595733"/>
    </source>
</evidence>
<gene>
    <name evidence="3" type="ORF">ACFO0S_10780</name>
</gene>
<evidence type="ECO:0000313" key="3">
    <source>
        <dbReference type="EMBL" id="MFC4355536.1"/>
    </source>
</evidence>
<sequence>MFFLVCITIVFVLLGIFALRHPEEAEFLFERWKYKEDPQLSDAGKAAIRFRVWIGFGILGILWLVIILEILRTN</sequence>
<dbReference type="InterPro" id="IPR045679">
    <property type="entry name" value="DUF6199"/>
</dbReference>
<keyword evidence="1" id="KW-1133">Transmembrane helix</keyword>
<feature type="domain" description="DUF6199" evidence="2">
    <location>
        <begin position="8"/>
        <end position="65"/>
    </location>
</feature>
<feature type="transmembrane region" description="Helical" evidence="1">
    <location>
        <begin position="50"/>
        <end position="71"/>
    </location>
</feature>
<comment type="caution">
    <text evidence="3">The sequence shown here is derived from an EMBL/GenBank/DDBJ whole genome shotgun (WGS) entry which is preliminary data.</text>
</comment>
<keyword evidence="1" id="KW-0472">Membrane</keyword>
<organism evidence="3 4">
    <name type="scientific">Chryseomicrobium palamuruense</name>
    <dbReference type="NCBI Taxonomy" id="682973"/>
    <lineage>
        <taxon>Bacteria</taxon>
        <taxon>Bacillati</taxon>
        <taxon>Bacillota</taxon>
        <taxon>Bacilli</taxon>
        <taxon>Bacillales</taxon>
        <taxon>Caryophanaceae</taxon>
        <taxon>Chryseomicrobium</taxon>
    </lineage>
</organism>
<evidence type="ECO:0000256" key="1">
    <source>
        <dbReference type="SAM" id="Phobius"/>
    </source>
</evidence>
<reference evidence="4" key="1">
    <citation type="journal article" date="2019" name="Int. J. Syst. Evol. Microbiol.">
        <title>The Global Catalogue of Microorganisms (GCM) 10K type strain sequencing project: providing services to taxonomists for standard genome sequencing and annotation.</title>
        <authorList>
            <consortium name="The Broad Institute Genomics Platform"/>
            <consortium name="The Broad Institute Genome Sequencing Center for Infectious Disease"/>
            <person name="Wu L."/>
            <person name="Ma J."/>
        </authorList>
    </citation>
    <scope>NUCLEOTIDE SEQUENCE [LARGE SCALE GENOMIC DNA]</scope>
    <source>
        <strain evidence="4">CCUG 50353</strain>
    </source>
</reference>
<proteinExistence type="predicted"/>